<dbReference type="Proteomes" id="UP001172457">
    <property type="component" value="Chromosome 6"/>
</dbReference>
<reference evidence="1" key="1">
    <citation type="submission" date="2023-03" db="EMBL/GenBank/DDBJ databases">
        <title>Chromosome-scale reference genome and RAD-based genetic map of yellow starthistle (Centaurea solstitialis) reveal putative structural variation and QTLs associated with invader traits.</title>
        <authorList>
            <person name="Reatini B."/>
            <person name="Cang F.A."/>
            <person name="Jiang Q."/>
            <person name="Mckibben M.T.W."/>
            <person name="Barker M.S."/>
            <person name="Rieseberg L.H."/>
            <person name="Dlugosch K.M."/>
        </authorList>
    </citation>
    <scope>NUCLEOTIDE SEQUENCE</scope>
    <source>
        <strain evidence="1">CAN-66</strain>
        <tissue evidence="1">Leaf</tissue>
    </source>
</reference>
<gene>
    <name evidence="1" type="ORF">OSB04_022958</name>
</gene>
<sequence>MPCLNLSTNVTWKVLIPPPSSLKPPPPSPNSSENLKLVGCKYLCDDCVEGICTHGFGGTSSTAYGECLHWGLNAHVNKKLSAAIATFSPSCLSQSRFFLKFFDAKASKKFSPILTIIYI</sequence>
<name>A0AA38SV24_9ASTR</name>
<evidence type="ECO:0000313" key="2">
    <source>
        <dbReference type="Proteomes" id="UP001172457"/>
    </source>
</evidence>
<organism evidence="1 2">
    <name type="scientific">Centaurea solstitialis</name>
    <name type="common">yellow star-thistle</name>
    <dbReference type="NCBI Taxonomy" id="347529"/>
    <lineage>
        <taxon>Eukaryota</taxon>
        <taxon>Viridiplantae</taxon>
        <taxon>Streptophyta</taxon>
        <taxon>Embryophyta</taxon>
        <taxon>Tracheophyta</taxon>
        <taxon>Spermatophyta</taxon>
        <taxon>Magnoliopsida</taxon>
        <taxon>eudicotyledons</taxon>
        <taxon>Gunneridae</taxon>
        <taxon>Pentapetalae</taxon>
        <taxon>asterids</taxon>
        <taxon>campanulids</taxon>
        <taxon>Asterales</taxon>
        <taxon>Asteraceae</taxon>
        <taxon>Carduoideae</taxon>
        <taxon>Cardueae</taxon>
        <taxon>Centaureinae</taxon>
        <taxon>Centaurea</taxon>
    </lineage>
</organism>
<comment type="caution">
    <text evidence="1">The sequence shown here is derived from an EMBL/GenBank/DDBJ whole genome shotgun (WGS) entry which is preliminary data.</text>
</comment>
<dbReference type="AlphaFoldDB" id="A0AA38SV24"/>
<protein>
    <submittedName>
        <fullName evidence="1">Uncharacterized protein</fullName>
    </submittedName>
</protein>
<dbReference type="EMBL" id="JARYMX010000006">
    <property type="protein sequence ID" value="KAJ9543251.1"/>
    <property type="molecule type" value="Genomic_DNA"/>
</dbReference>
<accession>A0AA38SV24</accession>
<proteinExistence type="predicted"/>
<keyword evidence="2" id="KW-1185">Reference proteome</keyword>
<evidence type="ECO:0000313" key="1">
    <source>
        <dbReference type="EMBL" id="KAJ9543251.1"/>
    </source>
</evidence>